<protein>
    <submittedName>
        <fullName evidence="1">Uncharacterized protein</fullName>
    </submittedName>
</protein>
<proteinExistence type="predicted"/>
<dbReference type="OrthoDB" id="10402565at2759"/>
<name>A0A4Y2JH57_ARAVE</name>
<dbReference type="AlphaFoldDB" id="A0A4Y2JH57"/>
<dbReference type="EMBL" id="BGPR01003492">
    <property type="protein sequence ID" value="GBM88799.1"/>
    <property type="molecule type" value="Genomic_DNA"/>
</dbReference>
<evidence type="ECO:0000313" key="2">
    <source>
        <dbReference type="Proteomes" id="UP000499080"/>
    </source>
</evidence>
<gene>
    <name evidence="1" type="ORF">AVEN_269437_1</name>
</gene>
<reference evidence="1 2" key="1">
    <citation type="journal article" date="2019" name="Sci. Rep.">
        <title>Orb-weaving spider Araneus ventricosus genome elucidates the spidroin gene catalogue.</title>
        <authorList>
            <person name="Kono N."/>
            <person name="Nakamura H."/>
            <person name="Ohtoshi R."/>
            <person name="Moran D.A.P."/>
            <person name="Shinohara A."/>
            <person name="Yoshida Y."/>
            <person name="Fujiwara M."/>
            <person name="Mori M."/>
            <person name="Tomita M."/>
            <person name="Arakawa K."/>
        </authorList>
    </citation>
    <scope>NUCLEOTIDE SEQUENCE [LARGE SCALE GENOMIC DNA]</scope>
</reference>
<evidence type="ECO:0000313" key="1">
    <source>
        <dbReference type="EMBL" id="GBM88799.1"/>
    </source>
</evidence>
<organism evidence="1 2">
    <name type="scientific">Araneus ventricosus</name>
    <name type="common">Orbweaver spider</name>
    <name type="synonym">Epeira ventricosa</name>
    <dbReference type="NCBI Taxonomy" id="182803"/>
    <lineage>
        <taxon>Eukaryota</taxon>
        <taxon>Metazoa</taxon>
        <taxon>Ecdysozoa</taxon>
        <taxon>Arthropoda</taxon>
        <taxon>Chelicerata</taxon>
        <taxon>Arachnida</taxon>
        <taxon>Araneae</taxon>
        <taxon>Araneomorphae</taxon>
        <taxon>Entelegynae</taxon>
        <taxon>Araneoidea</taxon>
        <taxon>Araneidae</taxon>
        <taxon>Araneus</taxon>
    </lineage>
</organism>
<comment type="caution">
    <text evidence="1">The sequence shown here is derived from an EMBL/GenBank/DDBJ whole genome shotgun (WGS) entry which is preliminary data.</text>
</comment>
<keyword evidence="2" id="KW-1185">Reference proteome</keyword>
<accession>A0A4Y2JH57</accession>
<dbReference type="Proteomes" id="UP000499080">
    <property type="component" value="Unassembled WGS sequence"/>
</dbReference>
<sequence>MRCERGPILLTRVTDFGPTTTDGPFCPSPSPGVWGKLVSEGPRALSEFNSVPLTEYGIGLTCMLNRRTGETVSNKYGHRSFDRRHCPSVNRVARGTFKRR</sequence>